<dbReference type="AlphaFoldDB" id="A0A1D3TEP6"/>
<dbReference type="RefSeq" id="XP_028864388.1">
    <property type="nucleotide sequence ID" value="XM_029008061.1"/>
</dbReference>
<evidence type="ECO:0000256" key="2">
    <source>
        <dbReference type="SAM" id="SignalP"/>
    </source>
</evidence>
<feature type="signal peptide" evidence="2">
    <location>
        <begin position="1"/>
        <end position="23"/>
    </location>
</feature>
<dbReference type="GeneID" id="39871804"/>
<gene>
    <name evidence="3" type="primary">PmUG01_14049300</name>
    <name evidence="3" type="ORF">PMUG01_14049300</name>
</gene>
<protein>
    <recommendedName>
        <fullName evidence="5">Fam-b protein</fullName>
    </recommendedName>
</protein>
<keyword evidence="1" id="KW-0175">Coiled coil</keyword>
<organism evidence="3 4">
    <name type="scientific">Plasmodium malariae</name>
    <dbReference type="NCBI Taxonomy" id="5858"/>
    <lineage>
        <taxon>Eukaryota</taxon>
        <taxon>Sar</taxon>
        <taxon>Alveolata</taxon>
        <taxon>Apicomplexa</taxon>
        <taxon>Aconoidasida</taxon>
        <taxon>Haemosporida</taxon>
        <taxon>Plasmodiidae</taxon>
        <taxon>Plasmodium</taxon>
        <taxon>Plasmodium (Plasmodium)</taxon>
    </lineage>
</organism>
<evidence type="ECO:0000313" key="4">
    <source>
        <dbReference type="Proteomes" id="UP000219813"/>
    </source>
</evidence>
<dbReference type="Proteomes" id="UP000219813">
    <property type="component" value="Chromosome 14"/>
</dbReference>
<keyword evidence="2" id="KW-0732">Signal</keyword>
<evidence type="ECO:0000256" key="1">
    <source>
        <dbReference type="SAM" id="Coils"/>
    </source>
</evidence>
<dbReference type="EMBL" id="LT594635">
    <property type="protein sequence ID" value="SCP03435.1"/>
    <property type="molecule type" value="Genomic_DNA"/>
</dbReference>
<feature type="coiled-coil region" evidence="1">
    <location>
        <begin position="156"/>
        <end position="183"/>
    </location>
</feature>
<sequence length="187" mass="22641">MLRMHLVSLFILFYLPFIIKCFATNSYNKNAVHDCSSLFCSYDKLTNIYENSKFILAELENILYDVRDERNLNKSEHEYNKKLDLEIKFSTNEDYEDLSHISSDKEYENESRYREPVPYITISRMDEDDFENSVLNDYASNSENAVNRPLTNEEEMDIVFSRIRELEEQQKRFKEENRKYNLKRYLR</sequence>
<feature type="chain" id="PRO_5008921458" description="Fam-b protein" evidence="2">
    <location>
        <begin position="24"/>
        <end position="187"/>
    </location>
</feature>
<dbReference type="VEuPathDB" id="PlasmoDB:PmUG01_14049300"/>
<keyword evidence="4" id="KW-1185">Reference proteome</keyword>
<accession>A0A1D3TEP6</accession>
<dbReference type="OrthoDB" id="371302at2759"/>
<reference evidence="3 4" key="1">
    <citation type="submission" date="2016-06" db="EMBL/GenBank/DDBJ databases">
        <authorList>
            <consortium name="Pathogen Informatics"/>
        </authorList>
    </citation>
    <scope>NUCLEOTIDE SEQUENCE [LARGE SCALE GENOMIC DNA]</scope>
</reference>
<evidence type="ECO:0008006" key="5">
    <source>
        <dbReference type="Google" id="ProtNLM"/>
    </source>
</evidence>
<dbReference type="KEGG" id="pmal:PMUG01_14049300"/>
<dbReference type="OMA" id="DQRNSHE"/>
<proteinExistence type="predicted"/>
<evidence type="ECO:0000313" key="3">
    <source>
        <dbReference type="EMBL" id="SCP03435.1"/>
    </source>
</evidence>
<name>A0A1D3TEP6_PLAMA</name>